<protein>
    <recommendedName>
        <fullName evidence="9">Transcription elongation factor Eaf N-terminal domain-containing protein</fullName>
    </recommendedName>
</protein>
<evidence type="ECO:0000256" key="8">
    <source>
        <dbReference type="SAM" id="MobiDB-lite"/>
    </source>
</evidence>
<evidence type="ECO:0000256" key="7">
    <source>
        <dbReference type="ARBA" id="ARBA00023242"/>
    </source>
</evidence>
<keyword evidence="7" id="KW-0539">Nucleus</keyword>
<evidence type="ECO:0000256" key="6">
    <source>
        <dbReference type="ARBA" id="ARBA00023163"/>
    </source>
</evidence>
<feature type="compositionally biased region" description="Basic and acidic residues" evidence="8">
    <location>
        <begin position="353"/>
        <end position="362"/>
    </location>
</feature>
<dbReference type="Proteomes" id="UP001153076">
    <property type="component" value="Unassembled WGS sequence"/>
</dbReference>
<dbReference type="InterPro" id="IPR027093">
    <property type="entry name" value="EAF_fam"/>
</dbReference>
<feature type="region of interest" description="Disordered" evidence="8">
    <location>
        <begin position="430"/>
        <end position="500"/>
    </location>
</feature>
<evidence type="ECO:0000259" key="9">
    <source>
        <dbReference type="Pfam" id="PF09816"/>
    </source>
</evidence>
<dbReference type="Pfam" id="PF09816">
    <property type="entry name" value="EAF"/>
    <property type="match status" value="1"/>
</dbReference>
<dbReference type="EMBL" id="JAKOGI010000047">
    <property type="protein sequence ID" value="KAJ8446915.1"/>
    <property type="molecule type" value="Genomic_DNA"/>
</dbReference>
<dbReference type="PANTHER" id="PTHR15970">
    <property type="entry name" value="ELL-ASSOCIATED FACTOR EAF"/>
    <property type="match status" value="1"/>
</dbReference>
<comment type="subcellular location">
    <subcellularLocation>
        <location evidence="1">Nucleus</location>
    </subcellularLocation>
</comment>
<feature type="compositionally biased region" description="Low complexity" evidence="8">
    <location>
        <begin position="475"/>
        <end position="489"/>
    </location>
</feature>
<accession>A0A9Q1KNJ4</accession>
<name>A0A9Q1KNJ4_9CARY</name>
<dbReference type="PANTHER" id="PTHR15970:SF2">
    <property type="entry name" value="ELL-ASSOCIATED FACTOR EAF"/>
    <property type="match status" value="1"/>
</dbReference>
<evidence type="ECO:0000256" key="2">
    <source>
        <dbReference type="ARBA" id="ARBA00007798"/>
    </source>
</evidence>
<evidence type="ECO:0000256" key="1">
    <source>
        <dbReference type="ARBA" id="ARBA00004123"/>
    </source>
</evidence>
<evidence type="ECO:0000313" key="11">
    <source>
        <dbReference type="Proteomes" id="UP001153076"/>
    </source>
</evidence>
<gene>
    <name evidence="10" type="ORF">Cgig2_013216</name>
</gene>
<feature type="region of interest" description="Disordered" evidence="8">
    <location>
        <begin position="353"/>
        <end position="381"/>
    </location>
</feature>
<keyword evidence="5" id="KW-0010">Activator</keyword>
<reference evidence="10" key="1">
    <citation type="submission" date="2022-04" db="EMBL/GenBank/DDBJ databases">
        <title>Carnegiea gigantea Genome sequencing and assembly v2.</title>
        <authorList>
            <person name="Copetti D."/>
            <person name="Sanderson M.J."/>
            <person name="Burquez A."/>
            <person name="Wojciechowski M.F."/>
        </authorList>
    </citation>
    <scope>NUCLEOTIDE SEQUENCE</scope>
    <source>
        <strain evidence="10">SGP5-SGP5p</strain>
        <tissue evidence="10">Aerial part</tissue>
    </source>
</reference>
<dbReference type="AlphaFoldDB" id="A0A9Q1KNJ4"/>
<evidence type="ECO:0000313" key="10">
    <source>
        <dbReference type="EMBL" id="KAJ8446915.1"/>
    </source>
</evidence>
<sequence>MSMQNKDEPSTAPIPDRWYTLALGSSFKDRQPSSKFCTLRYEFKPASIDKSQPGLLHKTKDNKISVEFHNNQPGKPKVTFEGTSEDYKENDAVLFFDGHTFRLERLHRAVKRLRHVRLPGESAAAAASLGGASAADAGSPPVGRGVKGPAQNLNARPAFTQPLPPPPPPPPVPFGNVVFSLNDELIVQLILSLWKRSHVAMELKVSAQKGYIIPYIGIAERLKGGSYSVKMPESKFQFDAEEGSHIILKPYADLLAVTLKRAEWARICRVTLICSCDVSLLLQALKLMGRRPNSKGFFSCIIENKDVCPIEALMRWQGGSIEGYRPKLVILHFFTSLQVEVEQINVERIDIGDAAGKPRDEEPASTPPAQPTATASPDSNDFDLEAQLDIMNDDDEENTLEPDKNNFATEKLFHTGIDINLPHNDTDDDIADVDINDDNGGIGHNAAEALRAQVNAEEREEQSSSESESSESESSESSSGESSSSSGDSESSDGDSVNSI</sequence>
<evidence type="ECO:0000256" key="5">
    <source>
        <dbReference type="ARBA" id="ARBA00023159"/>
    </source>
</evidence>
<organism evidence="10 11">
    <name type="scientific">Carnegiea gigantea</name>
    <dbReference type="NCBI Taxonomy" id="171969"/>
    <lineage>
        <taxon>Eukaryota</taxon>
        <taxon>Viridiplantae</taxon>
        <taxon>Streptophyta</taxon>
        <taxon>Embryophyta</taxon>
        <taxon>Tracheophyta</taxon>
        <taxon>Spermatophyta</taxon>
        <taxon>Magnoliopsida</taxon>
        <taxon>eudicotyledons</taxon>
        <taxon>Gunneridae</taxon>
        <taxon>Pentapetalae</taxon>
        <taxon>Caryophyllales</taxon>
        <taxon>Cactineae</taxon>
        <taxon>Cactaceae</taxon>
        <taxon>Cactoideae</taxon>
        <taxon>Echinocereeae</taxon>
        <taxon>Carnegiea</taxon>
    </lineage>
</organism>
<proteinExistence type="inferred from homology"/>
<keyword evidence="4" id="KW-0805">Transcription regulation</keyword>
<feature type="domain" description="Transcription elongation factor Eaf N-terminal" evidence="9">
    <location>
        <begin position="19"/>
        <end position="117"/>
    </location>
</feature>
<keyword evidence="11" id="KW-1185">Reference proteome</keyword>
<dbReference type="InterPro" id="IPR019194">
    <property type="entry name" value="Tscrpt_elong_fac_Eaf_N"/>
</dbReference>
<comment type="caution">
    <text evidence="10">The sequence shown here is derived from an EMBL/GenBank/DDBJ whole genome shotgun (WGS) entry which is preliminary data.</text>
</comment>
<dbReference type="GO" id="GO:0003711">
    <property type="term" value="F:transcription elongation factor activity"/>
    <property type="evidence" value="ECO:0007669"/>
    <property type="project" value="TreeGrafter"/>
</dbReference>
<dbReference type="OrthoDB" id="125903at2759"/>
<keyword evidence="6" id="KW-0804">Transcription</keyword>
<comment type="similarity">
    <text evidence="2">Belongs to the EAF family.</text>
</comment>
<dbReference type="GO" id="GO:0006368">
    <property type="term" value="P:transcription elongation by RNA polymerase II"/>
    <property type="evidence" value="ECO:0007669"/>
    <property type="project" value="InterPro"/>
</dbReference>
<evidence type="ECO:0000256" key="4">
    <source>
        <dbReference type="ARBA" id="ARBA00023015"/>
    </source>
</evidence>
<evidence type="ECO:0000256" key="3">
    <source>
        <dbReference type="ARBA" id="ARBA00022553"/>
    </source>
</evidence>
<dbReference type="GO" id="GO:0032783">
    <property type="term" value="C:super elongation complex"/>
    <property type="evidence" value="ECO:0007669"/>
    <property type="project" value="InterPro"/>
</dbReference>
<keyword evidence="3" id="KW-0597">Phosphoprotein</keyword>